<proteinExistence type="predicted"/>
<dbReference type="PROSITE" id="PS51186">
    <property type="entry name" value="GNAT"/>
    <property type="match status" value="1"/>
</dbReference>
<evidence type="ECO:0000313" key="2">
    <source>
        <dbReference type="EMBL" id="SVA24316.1"/>
    </source>
</evidence>
<reference evidence="2" key="1">
    <citation type="submission" date="2018-05" db="EMBL/GenBank/DDBJ databases">
        <authorList>
            <person name="Lanie J.A."/>
            <person name="Ng W.-L."/>
            <person name="Kazmierczak K.M."/>
            <person name="Andrzejewski T.M."/>
            <person name="Davidsen T.M."/>
            <person name="Wayne K.J."/>
            <person name="Tettelin H."/>
            <person name="Glass J.I."/>
            <person name="Rusch D."/>
            <person name="Podicherti R."/>
            <person name="Tsui H.-C.T."/>
            <person name="Winkler M.E."/>
        </authorList>
    </citation>
    <scope>NUCLEOTIDE SEQUENCE</scope>
</reference>
<gene>
    <name evidence="2" type="ORF">METZ01_LOCUS77170</name>
</gene>
<dbReference type="InterPro" id="IPR016181">
    <property type="entry name" value="Acyl_CoA_acyltransferase"/>
</dbReference>
<dbReference type="Pfam" id="PF00583">
    <property type="entry name" value="Acetyltransf_1"/>
    <property type="match status" value="1"/>
</dbReference>
<dbReference type="EMBL" id="UINC01005908">
    <property type="protein sequence ID" value="SVA24316.1"/>
    <property type="molecule type" value="Genomic_DNA"/>
</dbReference>
<dbReference type="InterPro" id="IPR000182">
    <property type="entry name" value="GNAT_dom"/>
</dbReference>
<dbReference type="Gene3D" id="3.40.630.30">
    <property type="match status" value="1"/>
</dbReference>
<name>A0A381U7W8_9ZZZZ</name>
<accession>A0A381U7W8</accession>
<organism evidence="2">
    <name type="scientific">marine metagenome</name>
    <dbReference type="NCBI Taxonomy" id="408172"/>
    <lineage>
        <taxon>unclassified sequences</taxon>
        <taxon>metagenomes</taxon>
        <taxon>ecological metagenomes</taxon>
    </lineage>
</organism>
<dbReference type="SUPFAM" id="SSF55729">
    <property type="entry name" value="Acyl-CoA N-acyltransferases (Nat)"/>
    <property type="match status" value="1"/>
</dbReference>
<evidence type="ECO:0000259" key="1">
    <source>
        <dbReference type="PROSITE" id="PS51186"/>
    </source>
</evidence>
<feature type="domain" description="N-acetyltransferase" evidence="1">
    <location>
        <begin position="3"/>
        <end position="153"/>
    </location>
</feature>
<dbReference type="CDD" id="cd04301">
    <property type="entry name" value="NAT_SF"/>
    <property type="match status" value="1"/>
</dbReference>
<feature type="non-terminal residue" evidence="2">
    <location>
        <position position="1"/>
    </location>
</feature>
<dbReference type="AlphaFoldDB" id="A0A381U7W8"/>
<sequence length="153" mass="17731">VNLEIREATSNDINKIVTYNCLMAKETEELLLDQPVVESGVESVINDTSKGQYWVAEYNDTVIGQLMVTYEWSDWRNGFMWWIQSAYVLGEYRRRGVFSALYNHLKLIAKEKPSCCGIRLYVEKHNKHAQKTYLSLGMTNAGYEIMEVDFTRG</sequence>
<protein>
    <recommendedName>
        <fullName evidence="1">N-acetyltransferase domain-containing protein</fullName>
    </recommendedName>
</protein>
<dbReference type="GO" id="GO:0016747">
    <property type="term" value="F:acyltransferase activity, transferring groups other than amino-acyl groups"/>
    <property type="evidence" value="ECO:0007669"/>
    <property type="project" value="InterPro"/>
</dbReference>